<organism evidence="2 3">
    <name type="scientific">Taphrina deformans (strain PYCC 5710 / ATCC 11124 / CBS 356.35 / IMI 108563 / JCM 9778 / NBRC 8474)</name>
    <name type="common">Peach leaf curl fungus</name>
    <name type="synonym">Lalaria deformans</name>
    <dbReference type="NCBI Taxonomy" id="1097556"/>
    <lineage>
        <taxon>Eukaryota</taxon>
        <taxon>Fungi</taxon>
        <taxon>Dikarya</taxon>
        <taxon>Ascomycota</taxon>
        <taxon>Taphrinomycotina</taxon>
        <taxon>Taphrinomycetes</taxon>
        <taxon>Taphrinales</taxon>
        <taxon>Taphrinaceae</taxon>
        <taxon>Taphrina</taxon>
    </lineage>
</organism>
<protein>
    <submittedName>
        <fullName evidence="2">Uncharacterized protein</fullName>
    </submittedName>
</protein>
<feature type="transmembrane region" description="Helical" evidence="1">
    <location>
        <begin position="210"/>
        <end position="230"/>
    </location>
</feature>
<evidence type="ECO:0000313" key="3">
    <source>
        <dbReference type="Proteomes" id="UP000013776"/>
    </source>
</evidence>
<name>R4XG26_TAPDE</name>
<feature type="transmembrane region" description="Helical" evidence="1">
    <location>
        <begin position="138"/>
        <end position="156"/>
    </location>
</feature>
<accession>R4XG26</accession>
<dbReference type="EMBL" id="CAHR02000284">
    <property type="protein sequence ID" value="CCG84675.1"/>
    <property type="molecule type" value="Genomic_DNA"/>
</dbReference>
<dbReference type="Proteomes" id="UP000013776">
    <property type="component" value="Unassembled WGS sequence"/>
</dbReference>
<dbReference type="OrthoDB" id="3363151at2759"/>
<dbReference type="AlphaFoldDB" id="R4XG26"/>
<keyword evidence="1" id="KW-0812">Transmembrane</keyword>
<sequence>MESYVVHTANPTISTREIEEVKESTIRNAMLLDHCASGDESTYLAWVEGLKGLLAFESFLWLFFRTFLPACVYGGLFEQEPAWETILRKVLSPLFWDGNLQWSFLLVLSGRVVALRFLKYGTPEAMATSIFKRPFRFLLPVVLAMSIAALINYLGGFDQLVDFQILTKQGLTTVPFRYSSVLAWLNSMFNLFWFQEALQAGVLAHPAGQLWMVSYTFLQSYTIYMTMLLLPYMTREWRVKLLILFIIAAWWVNSLAWYSVTGLVIADNVATLARWGTASWKVDINKTSLKFSIPYWIIPSFLAGLGVFLKYFYAAVRPDLFTNELNAHTSTYLVGGTLEGHVDYSRPTMRLDNYFVVVGVLVLIEMTPWMQKLLSIRPLQYFGHLSFSSYLLQGCLLYTVGVKLYIKTVGDWEWNTMSAAVVILVVNGLLTWVVSDLYARFIDFQGRRLSSKIYKWYST</sequence>
<comment type="caution">
    <text evidence="2">The sequence shown here is derived from an EMBL/GenBank/DDBJ whole genome shotgun (WGS) entry which is preliminary data.</text>
</comment>
<feature type="transmembrane region" description="Helical" evidence="1">
    <location>
        <begin position="418"/>
        <end position="439"/>
    </location>
</feature>
<reference evidence="2 3" key="1">
    <citation type="journal article" date="2013" name="MBio">
        <title>Genome sequencing of the plant pathogen Taphrina deformans, the causal agent of peach leaf curl.</title>
        <authorList>
            <person name="Cisse O.H."/>
            <person name="Almeida J.M.G.C.F."/>
            <person name="Fonseca A."/>
            <person name="Kumar A.A."/>
            <person name="Salojaervi J."/>
            <person name="Overmyer K."/>
            <person name="Hauser P.M."/>
            <person name="Pagni M."/>
        </authorList>
    </citation>
    <scope>NUCLEOTIDE SEQUENCE [LARGE SCALE GENOMIC DNA]</scope>
    <source>
        <strain evidence="3">PYCC 5710 / ATCC 11124 / CBS 356.35 / IMI 108563 / JCM 9778 / NBRC 8474</strain>
    </source>
</reference>
<keyword evidence="1" id="KW-0472">Membrane</keyword>
<evidence type="ECO:0000313" key="2">
    <source>
        <dbReference type="EMBL" id="CCG84675.1"/>
    </source>
</evidence>
<keyword evidence="1" id="KW-1133">Transmembrane helix</keyword>
<dbReference type="eggNOG" id="ENOG502RXFK">
    <property type="taxonomic scope" value="Eukaryota"/>
</dbReference>
<evidence type="ECO:0000256" key="1">
    <source>
        <dbReference type="SAM" id="Phobius"/>
    </source>
</evidence>
<feature type="transmembrane region" description="Helical" evidence="1">
    <location>
        <begin position="293"/>
        <end position="313"/>
    </location>
</feature>
<feature type="transmembrane region" description="Helical" evidence="1">
    <location>
        <begin position="242"/>
        <end position="266"/>
    </location>
</feature>
<feature type="transmembrane region" description="Helical" evidence="1">
    <location>
        <begin position="353"/>
        <end position="370"/>
    </location>
</feature>
<feature type="transmembrane region" description="Helical" evidence="1">
    <location>
        <begin position="382"/>
        <end position="406"/>
    </location>
</feature>
<proteinExistence type="predicted"/>
<keyword evidence="3" id="KW-1185">Reference proteome</keyword>
<gene>
    <name evidence="2" type="ORF">TAPDE_005190</name>
</gene>
<dbReference type="VEuPathDB" id="FungiDB:TAPDE_005190"/>